<keyword evidence="2" id="KW-0812">Transmembrane</keyword>
<evidence type="ECO:0000256" key="1">
    <source>
        <dbReference type="SAM" id="MobiDB-lite"/>
    </source>
</evidence>
<dbReference type="AlphaFoldDB" id="A0A8J6XEU4"/>
<comment type="caution">
    <text evidence="3">The sequence shown here is derived from an EMBL/GenBank/DDBJ whole genome shotgun (WGS) entry which is preliminary data.</text>
</comment>
<gene>
    <name evidence="3" type="ORF">ICL16_25030</name>
</gene>
<evidence type="ECO:0000313" key="3">
    <source>
        <dbReference type="EMBL" id="MBD2775235.1"/>
    </source>
</evidence>
<feature type="compositionally biased region" description="Polar residues" evidence="1">
    <location>
        <begin position="264"/>
        <end position="273"/>
    </location>
</feature>
<dbReference type="RefSeq" id="WP_190833344.1">
    <property type="nucleotide sequence ID" value="NZ_CAWPPI010000076.1"/>
</dbReference>
<keyword evidence="2" id="KW-1133">Transmembrane helix</keyword>
<accession>A0A8J6XEU4</accession>
<keyword evidence="2" id="KW-0472">Membrane</keyword>
<evidence type="ECO:0000313" key="4">
    <source>
        <dbReference type="Proteomes" id="UP000629098"/>
    </source>
</evidence>
<protein>
    <submittedName>
        <fullName evidence="3">Uncharacterized protein</fullName>
    </submittedName>
</protein>
<proteinExistence type="predicted"/>
<evidence type="ECO:0000256" key="2">
    <source>
        <dbReference type="SAM" id="Phobius"/>
    </source>
</evidence>
<dbReference type="Proteomes" id="UP000629098">
    <property type="component" value="Unassembled WGS sequence"/>
</dbReference>
<feature type="region of interest" description="Disordered" evidence="1">
    <location>
        <begin position="255"/>
        <end position="278"/>
    </location>
</feature>
<reference evidence="3" key="1">
    <citation type="submission" date="2020-09" db="EMBL/GenBank/DDBJ databases">
        <title>Iningainema tapete sp. nov. (Scytonemataceae, Cyanobacteria) from greenhouses in central Florida (USA) produces two types of nodularin with biosynthetic potential for microcystin-LR and anabaenopeptins.</title>
        <authorList>
            <person name="Berthold D.E."/>
            <person name="Lefler F.W."/>
            <person name="Huang I.-S."/>
            <person name="Abdulla H."/>
            <person name="Zimba P.V."/>
            <person name="Laughinghouse H.D. IV."/>
        </authorList>
    </citation>
    <scope>NUCLEOTIDE SEQUENCE</scope>
    <source>
        <strain evidence="3">BLCCT55</strain>
    </source>
</reference>
<organism evidence="3 4">
    <name type="scientific">Iningainema tapete BLCC-T55</name>
    <dbReference type="NCBI Taxonomy" id="2748662"/>
    <lineage>
        <taxon>Bacteria</taxon>
        <taxon>Bacillati</taxon>
        <taxon>Cyanobacteriota</taxon>
        <taxon>Cyanophyceae</taxon>
        <taxon>Nostocales</taxon>
        <taxon>Scytonemataceae</taxon>
        <taxon>Iningainema tapete</taxon>
    </lineage>
</organism>
<keyword evidence="4" id="KW-1185">Reference proteome</keyword>
<dbReference type="EMBL" id="JACXAE010000076">
    <property type="protein sequence ID" value="MBD2775235.1"/>
    <property type="molecule type" value="Genomic_DNA"/>
</dbReference>
<name>A0A8J6XEU4_9CYAN</name>
<sequence>MVSQNVVQIHEFSRELIDVSQKDGRYVSGGFGKEVGVSDVAVPEEIQQAVNKGDFRINDNYPPQDGEYALIARDINEYSVLAVATRQIDDKGERPLVAYRYFWLEKSAQYIDGVGTLLLWWLRSGKPCFEFQVSESSSKLNSNAQYYTREDFDVYFQQCSLQVVEILSKIKHYPYVFKPESFREFLPWILHTLALQLQKQYDTTLSWAWNVRLLDYPERFLLIYCADEKAYQENTSHIKTRLKSLISPTSFTLESEKNADRHSNSPIDTSNVTQEKEQREIDKQTLHLIKKLLLDIARDNETQISHLATYLDRYPSANWDWDAIVDKITMSNSANYYTTRYRALLTILGYIKVPDWLNWWSEHNDDNDDKKSLITSLTLQKRLIVTTKKLDQNNAYRQLLNYLYAGIIELLLKCHSLNTFYSKEEKKQYQAIEWLLVKSNSIWCEGFDNYAFNLVYWLIREEQVEDDSFYNKIGETFKEREEWKQKYKFIKHFPQYTRLAYLFAQQKNYCLSAFFYQLSDGRVPAKIYDRDYVKIIPTTRVEPKERNWLSSVSNLFSRDTAVHFAILFSILSLISAAFLIVENPNLLNEIHLQKIRLLRENK</sequence>
<feature type="transmembrane region" description="Helical" evidence="2">
    <location>
        <begin position="561"/>
        <end position="581"/>
    </location>
</feature>